<evidence type="ECO:0000313" key="2">
    <source>
        <dbReference type="EMBL" id="MBF6297680.1"/>
    </source>
</evidence>
<gene>
    <name evidence="2" type="ORF">IU459_09000</name>
</gene>
<keyword evidence="3" id="KW-1185">Reference proteome</keyword>
<name>A0ABS0CNA2_9NOCA</name>
<proteinExistence type="predicted"/>
<comment type="caution">
    <text evidence="2">The sequence shown here is derived from an EMBL/GenBank/DDBJ whole genome shotgun (WGS) entry which is preliminary data.</text>
</comment>
<protein>
    <recommendedName>
        <fullName evidence="4">ESX-1 secretion-associated protein</fullName>
    </recommendedName>
</protein>
<accession>A0ABS0CNA2</accession>
<organism evidence="2 3">
    <name type="scientific">Nocardia amamiensis</name>
    <dbReference type="NCBI Taxonomy" id="404578"/>
    <lineage>
        <taxon>Bacteria</taxon>
        <taxon>Bacillati</taxon>
        <taxon>Actinomycetota</taxon>
        <taxon>Actinomycetes</taxon>
        <taxon>Mycobacteriales</taxon>
        <taxon>Nocardiaceae</taxon>
        <taxon>Nocardia</taxon>
    </lineage>
</organism>
<evidence type="ECO:0000256" key="1">
    <source>
        <dbReference type="SAM" id="MobiDB-lite"/>
    </source>
</evidence>
<feature type="region of interest" description="Disordered" evidence="1">
    <location>
        <begin position="94"/>
        <end position="114"/>
    </location>
</feature>
<evidence type="ECO:0008006" key="4">
    <source>
        <dbReference type="Google" id="ProtNLM"/>
    </source>
</evidence>
<reference evidence="2 3" key="1">
    <citation type="submission" date="2020-10" db="EMBL/GenBank/DDBJ databases">
        <title>Identification of Nocardia species via Next-generation sequencing and recognition of intraspecies genetic diversity.</title>
        <authorList>
            <person name="Li P."/>
            <person name="Li P."/>
            <person name="Lu B."/>
        </authorList>
    </citation>
    <scope>NUCLEOTIDE SEQUENCE [LARGE SCALE GENOMIC DNA]</scope>
    <source>
        <strain evidence="2 3">BJ06-0157</strain>
    </source>
</reference>
<dbReference type="Proteomes" id="UP000702209">
    <property type="component" value="Unassembled WGS sequence"/>
</dbReference>
<evidence type="ECO:0000313" key="3">
    <source>
        <dbReference type="Proteomes" id="UP000702209"/>
    </source>
</evidence>
<sequence length="114" mass="11771">MAFEVDPDTLRAAAGSMALLPGEIDRAPHLGAEPVADKLKGSAVGSALSDSDGRSKTAKDVLRARFNQFSALLALSADKFQNTDIDAANRLAAVSDINSGDPHGGGKPVRGDRV</sequence>
<dbReference type="EMBL" id="JADLQX010000005">
    <property type="protein sequence ID" value="MBF6297680.1"/>
    <property type="molecule type" value="Genomic_DNA"/>
</dbReference>